<dbReference type="AlphaFoldDB" id="A0A6P1DRW8"/>
<organism evidence="1 2">
    <name type="scientific">Thiorhodococcus mannitoliphagus</name>
    <dbReference type="NCBI Taxonomy" id="329406"/>
    <lineage>
        <taxon>Bacteria</taxon>
        <taxon>Pseudomonadati</taxon>
        <taxon>Pseudomonadota</taxon>
        <taxon>Gammaproteobacteria</taxon>
        <taxon>Chromatiales</taxon>
        <taxon>Chromatiaceae</taxon>
        <taxon>Thiorhodococcus</taxon>
    </lineage>
</organism>
<gene>
    <name evidence="1" type="ORF">G3480_09810</name>
</gene>
<dbReference type="EMBL" id="JAAIJR010000032">
    <property type="protein sequence ID" value="NEX20599.1"/>
    <property type="molecule type" value="Genomic_DNA"/>
</dbReference>
<reference evidence="1 2" key="2">
    <citation type="submission" date="2020-02" db="EMBL/GenBank/DDBJ databases">
        <title>Genome sequences of Thiorhodococcus mannitoliphagus and Thiorhodococcus minor, purple sulfur photosynthetic bacteria in the gammaproteobacterial family, Chromatiaceae.</title>
        <authorList>
            <person name="Aviles F.A."/>
            <person name="Meyer T.E."/>
            <person name="Kyndt J.A."/>
        </authorList>
    </citation>
    <scope>NUCLEOTIDE SEQUENCE [LARGE SCALE GENOMIC DNA]</scope>
    <source>
        <strain evidence="1 2">DSM 18266</strain>
    </source>
</reference>
<reference evidence="2" key="1">
    <citation type="journal article" date="2020" name="Microbiol. Resour. Announc.">
        <title>Draft Genome Sequences of Thiorhodococcus mannitoliphagus and Thiorhodococcus minor, Purple Sulfur Photosynthetic Bacteria in the Gammaproteobacterial Family Chromatiaceae.</title>
        <authorList>
            <person name="Aviles F.A."/>
            <person name="Meyer T.E."/>
            <person name="Kyndt J.A."/>
        </authorList>
    </citation>
    <scope>NUCLEOTIDE SEQUENCE [LARGE SCALE GENOMIC DNA]</scope>
    <source>
        <strain evidence="2">DSM 18266</strain>
    </source>
</reference>
<accession>A0A6P1DRW8</accession>
<proteinExistence type="predicted"/>
<sequence>MLGFLMPMSTLVYAEQWYLEPQASLEVRYDDNVRLSVVDPISSSSGIATAEVEAGRRSEVSEIGLRGEVVARSYAEASDLDQTDAALGFTSAYQWGLSRLGLDASFDYDSTLTSEVATSGLVQVNKRRERVSVRPSWSYKMTSRLDARAGLSYQEVSYEDVELIPLFNYSFTTADLTLIYAWSERATTFGRASYAKYDADQVDTASNSLGVEIGADYLLSESMSLSTLAGLRNTNAETPTLFGIEETENSGPLFQLELKKSFDRGLLRLGADRSLVPSSSGTLLDTTALEASIDYELAPRWSFLFSARGYRNRAPDGESSGYDRDYLSLIPRLRHKLTEALSVDLSYRYRWQKYDDREKGAASNAVYLSLRYSMPRDPLSRWSSLKSQ</sequence>
<name>A0A6P1DRW8_9GAMM</name>
<dbReference type="Proteomes" id="UP000471640">
    <property type="component" value="Unassembled WGS sequence"/>
</dbReference>
<evidence type="ECO:0000313" key="2">
    <source>
        <dbReference type="Proteomes" id="UP000471640"/>
    </source>
</evidence>
<comment type="caution">
    <text evidence="1">The sequence shown here is derived from an EMBL/GenBank/DDBJ whole genome shotgun (WGS) entry which is preliminary data.</text>
</comment>
<keyword evidence="2" id="KW-1185">Reference proteome</keyword>
<evidence type="ECO:0000313" key="1">
    <source>
        <dbReference type="EMBL" id="NEX20599.1"/>
    </source>
</evidence>
<dbReference type="SUPFAM" id="SSF56935">
    <property type="entry name" value="Porins"/>
    <property type="match status" value="1"/>
</dbReference>
<protein>
    <submittedName>
        <fullName evidence="1">Outer membrane beta-barrel protein</fullName>
    </submittedName>
</protein>